<keyword evidence="1" id="KW-0812">Transmembrane</keyword>
<accession>A0ABT3T426</accession>
<organism evidence="3 4">
    <name type="scientific">Candidatus Marimicrobium litorale</name>
    <dbReference type="NCBI Taxonomy" id="2518991"/>
    <lineage>
        <taxon>Bacteria</taxon>
        <taxon>Pseudomonadati</taxon>
        <taxon>Pseudomonadota</taxon>
        <taxon>Gammaproteobacteria</taxon>
        <taxon>Cellvibrionales</taxon>
        <taxon>Halieaceae</taxon>
        <taxon>Marimicrobium</taxon>
    </lineage>
</organism>
<dbReference type="RefSeq" id="WP_279248764.1">
    <property type="nucleotide sequence ID" value="NZ_SHNO01000001.1"/>
</dbReference>
<evidence type="ECO:0000313" key="4">
    <source>
        <dbReference type="Proteomes" id="UP001143304"/>
    </source>
</evidence>
<protein>
    <recommendedName>
        <fullName evidence="2">SGNH hydrolase-type esterase domain-containing protein</fullName>
    </recommendedName>
</protein>
<feature type="domain" description="SGNH hydrolase-type esterase" evidence="2">
    <location>
        <begin position="84"/>
        <end position="233"/>
    </location>
</feature>
<dbReference type="Pfam" id="PF13472">
    <property type="entry name" value="Lipase_GDSL_2"/>
    <property type="match status" value="1"/>
</dbReference>
<dbReference type="PANTHER" id="PTHR30383:SF29">
    <property type="entry name" value="SGNH HYDROLASE-TYPE ESTERASE DOMAIN-CONTAINING PROTEIN"/>
    <property type="match status" value="1"/>
</dbReference>
<reference evidence="3" key="1">
    <citation type="submission" date="2019-02" db="EMBL/GenBank/DDBJ databases">
        <authorList>
            <person name="Li S.-H."/>
        </authorList>
    </citation>
    <scope>NUCLEOTIDE SEQUENCE</scope>
    <source>
        <strain evidence="3">IMCC11814</strain>
    </source>
</reference>
<feature type="transmembrane region" description="Helical" evidence="1">
    <location>
        <begin position="15"/>
        <end position="35"/>
    </location>
</feature>
<evidence type="ECO:0000313" key="3">
    <source>
        <dbReference type="EMBL" id="MCX2977036.1"/>
    </source>
</evidence>
<keyword evidence="4" id="KW-1185">Reference proteome</keyword>
<dbReference type="InterPro" id="IPR051532">
    <property type="entry name" value="Ester_Hydrolysis_Enzymes"/>
</dbReference>
<evidence type="ECO:0000259" key="2">
    <source>
        <dbReference type="Pfam" id="PF13472"/>
    </source>
</evidence>
<keyword evidence="1" id="KW-1133">Transmembrane helix</keyword>
<dbReference type="EMBL" id="SHNO01000001">
    <property type="protein sequence ID" value="MCX2977036.1"/>
    <property type="molecule type" value="Genomic_DNA"/>
</dbReference>
<dbReference type="Gene3D" id="3.40.50.1110">
    <property type="entry name" value="SGNH hydrolase"/>
    <property type="match status" value="1"/>
</dbReference>
<evidence type="ECO:0000256" key="1">
    <source>
        <dbReference type="SAM" id="Phobius"/>
    </source>
</evidence>
<sequence length="254" mass="28737">MPNWRIEEEIAVKKALKISVVLLGLMLIGVSWPAWQVYQEIRKSASEDPLVWEADIVALETATRGQCPPETCVVFVGSSSIRFWDTLAADMSPMRVVQHGFGGAKLNDIVYYAPRLVNDYRPRAVVVFAGTNDIDPRARKDPAVLLERYQAFVRVVDEAMADLPIYYIGITPSPRRWSVWPVALEANRLIKEWSGTRNNLHFIDTSEVLLDEDGKPDDENYVIDGLHLSDKGYGRWTAVIRPRLLEEIGAGRQE</sequence>
<dbReference type="InterPro" id="IPR013830">
    <property type="entry name" value="SGNH_hydro"/>
</dbReference>
<dbReference type="PANTHER" id="PTHR30383">
    <property type="entry name" value="THIOESTERASE 1/PROTEASE 1/LYSOPHOSPHOLIPASE L1"/>
    <property type="match status" value="1"/>
</dbReference>
<dbReference type="SUPFAM" id="SSF52266">
    <property type="entry name" value="SGNH hydrolase"/>
    <property type="match status" value="1"/>
</dbReference>
<dbReference type="InterPro" id="IPR036514">
    <property type="entry name" value="SGNH_hydro_sf"/>
</dbReference>
<name>A0ABT3T426_9GAMM</name>
<proteinExistence type="predicted"/>
<comment type="caution">
    <text evidence="3">The sequence shown here is derived from an EMBL/GenBank/DDBJ whole genome shotgun (WGS) entry which is preliminary data.</text>
</comment>
<gene>
    <name evidence="3" type="ORF">EYC82_06680</name>
</gene>
<dbReference type="Proteomes" id="UP001143304">
    <property type="component" value="Unassembled WGS sequence"/>
</dbReference>
<keyword evidence="1" id="KW-0472">Membrane</keyword>